<reference evidence="1" key="1">
    <citation type="submission" date="2021-06" db="EMBL/GenBank/DDBJ databases">
        <authorList>
            <person name="Kallberg Y."/>
            <person name="Tangrot J."/>
            <person name="Rosling A."/>
        </authorList>
    </citation>
    <scope>NUCLEOTIDE SEQUENCE</scope>
    <source>
        <strain evidence="1">MA461A</strain>
    </source>
</reference>
<sequence>MELDNNESYETINEWIDDVLSKNSNKMMSEESNYDASSEKSISDKTSSKDNTLSEELDYEYYSSERSNNSKIISNESDNCVTNKKGSNKIVDKPLSKEQMLFINREFVSSFNNITEALIFSTHAYDKLVDIIHHPQFKSTDVMKNIQRFRKYRQRLLLPSIRSQYIHIFDKKILSTSRKTKEMYYLSITEII</sequence>
<protein>
    <submittedName>
        <fullName evidence="1">18344_t:CDS:1</fullName>
    </submittedName>
</protein>
<accession>A0ACA9QGS8</accession>
<dbReference type="EMBL" id="CAJVQC010032169">
    <property type="protein sequence ID" value="CAG8750415.1"/>
    <property type="molecule type" value="Genomic_DNA"/>
</dbReference>
<organism evidence="1 2">
    <name type="scientific">Racocetra persica</name>
    <dbReference type="NCBI Taxonomy" id="160502"/>
    <lineage>
        <taxon>Eukaryota</taxon>
        <taxon>Fungi</taxon>
        <taxon>Fungi incertae sedis</taxon>
        <taxon>Mucoromycota</taxon>
        <taxon>Glomeromycotina</taxon>
        <taxon>Glomeromycetes</taxon>
        <taxon>Diversisporales</taxon>
        <taxon>Gigasporaceae</taxon>
        <taxon>Racocetra</taxon>
    </lineage>
</organism>
<dbReference type="Proteomes" id="UP000789920">
    <property type="component" value="Unassembled WGS sequence"/>
</dbReference>
<keyword evidence="2" id="KW-1185">Reference proteome</keyword>
<name>A0ACA9QGS8_9GLOM</name>
<comment type="caution">
    <text evidence="1">The sequence shown here is derived from an EMBL/GenBank/DDBJ whole genome shotgun (WGS) entry which is preliminary data.</text>
</comment>
<evidence type="ECO:0000313" key="2">
    <source>
        <dbReference type="Proteomes" id="UP000789920"/>
    </source>
</evidence>
<feature type="non-terminal residue" evidence="1">
    <location>
        <position position="192"/>
    </location>
</feature>
<gene>
    <name evidence="1" type="ORF">RPERSI_LOCUS14127</name>
</gene>
<evidence type="ECO:0000313" key="1">
    <source>
        <dbReference type="EMBL" id="CAG8750415.1"/>
    </source>
</evidence>
<proteinExistence type="predicted"/>